<evidence type="ECO:0000313" key="2">
    <source>
        <dbReference type="Proteomes" id="UP000199421"/>
    </source>
</evidence>
<organism evidence="1 2">
    <name type="scientific">Olivibacter domesticus</name>
    <name type="common">Pseudosphingobacterium domesticum</name>
    <dbReference type="NCBI Taxonomy" id="407022"/>
    <lineage>
        <taxon>Bacteria</taxon>
        <taxon>Pseudomonadati</taxon>
        <taxon>Bacteroidota</taxon>
        <taxon>Sphingobacteriia</taxon>
        <taxon>Sphingobacteriales</taxon>
        <taxon>Sphingobacteriaceae</taxon>
        <taxon>Olivibacter</taxon>
    </lineage>
</organism>
<evidence type="ECO:0000313" key="1">
    <source>
        <dbReference type="EMBL" id="SEM11274.1"/>
    </source>
</evidence>
<dbReference type="EMBL" id="FOAF01000007">
    <property type="protein sequence ID" value="SEM11274.1"/>
    <property type="molecule type" value="Genomic_DNA"/>
</dbReference>
<protein>
    <recommendedName>
        <fullName evidence="3">Fumarate hydratase</fullName>
    </recommendedName>
</protein>
<name>A0A1H7VQI1_OLID1</name>
<accession>A0A1H7VQI1</accession>
<gene>
    <name evidence="1" type="ORF">SAMN05661044_04287</name>
</gene>
<dbReference type="AlphaFoldDB" id="A0A1H7VQI1"/>
<keyword evidence="2" id="KW-1185">Reference proteome</keyword>
<dbReference type="OrthoDB" id="793718at2"/>
<dbReference type="STRING" id="407022.SAMN05661044_04287"/>
<evidence type="ECO:0008006" key="3">
    <source>
        <dbReference type="Google" id="ProtNLM"/>
    </source>
</evidence>
<proteinExistence type="predicted"/>
<dbReference type="Proteomes" id="UP000199421">
    <property type="component" value="Unassembled WGS sequence"/>
</dbReference>
<reference evidence="2" key="1">
    <citation type="submission" date="2016-10" db="EMBL/GenBank/DDBJ databases">
        <authorList>
            <person name="Varghese N."/>
            <person name="Submissions S."/>
        </authorList>
    </citation>
    <scope>NUCLEOTIDE SEQUENCE [LARGE SCALE GENOMIC DNA]</scope>
    <source>
        <strain evidence="2">DSM 18733</strain>
    </source>
</reference>
<sequence>MRSIYHYFNRFHIYLPILVGICGLYTSCKFNPNVQDEGEPYLQGVWEQDSIANQDKRLTYSLYKFKFTCDSVYITLNTHSKVRTVVDSCFGNGHWAEYARGVYLVRNDSLLIESTFTRENWRQKLSGCHRIGQFLPRFKIIQHGSDSLQLESQYYQTEVKLKKVGNIDCIPKPI</sequence>
<dbReference type="RefSeq" id="WP_093328698.1">
    <property type="nucleotide sequence ID" value="NZ_FOAF01000007.1"/>
</dbReference>